<evidence type="ECO:0000313" key="2">
    <source>
        <dbReference type="EMBL" id="KNE88194.1"/>
    </source>
</evidence>
<dbReference type="STRING" id="1165861.A0A0L0UN57"/>
<sequence>MRLDRDWYNHEEGNALDDEFNNPFASYEAESAATEPTNEKGKKRMTANQAARHEEQQLWEEQQLRMSSTGNTNRRKLDLDFTDEEESRVHLLIHDLKPPFLDGRLIFTKQLDPVNVPTRPASQRFNRRQRPDDTPSHGPGLTSTAQAKLDEHRKKRAAQVTQEQFDSRNAKPNSEGALKEFRERANRSNKFGPPRSHEQNPPRGRHHESTGTISSRVPSSITDTPSSGRGSSQIIKGK</sequence>
<feature type="compositionally biased region" description="Basic and acidic residues" evidence="1">
    <location>
        <begin position="1"/>
        <end position="13"/>
    </location>
</feature>
<evidence type="ECO:0000256" key="1">
    <source>
        <dbReference type="SAM" id="MobiDB-lite"/>
    </source>
</evidence>
<feature type="non-terminal residue" evidence="2">
    <location>
        <position position="238"/>
    </location>
</feature>
<proteinExistence type="predicted"/>
<dbReference type="EMBL" id="AJIL01002841">
    <property type="protein sequence ID" value="KNE88194.1"/>
    <property type="molecule type" value="Genomic_DNA"/>
</dbReference>
<feature type="compositionally biased region" description="Polar residues" evidence="1">
    <location>
        <begin position="210"/>
        <end position="238"/>
    </location>
</feature>
<feature type="region of interest" description="Disordered" evidence="1">
    <location>
        <begin position="1"/>
        <end position="58"/>
    </location>
</feature>
<dbReference type="Proteomes" id="UP000054564">
    <property type="component" value="Unassembled WGS sequence"/>
</dbReference>
<name>A0A0L0UN57_9BASI</name>
<reference evidence="3" key="1">
    <citation type="submission" date="2014-03" db="EMBL/GenBank/DDBJ databases">
        <title>The Genome Sequence of Puccinia striiformis f. sp. tritici PST-78.</title>
        <authorList>
            <consortium name="The Broad Institute Genome Sequencing Platform"/>
            <person name="Cuomo C."/>
            <person name="Hulbert S."/>
            <person name="Chen X."/>
            <person name="Walker B."/>
            <person name="Young S.K."/>
            <person name="Zeng Q."/>
            <person name="Gargeya S."/>
            <person name="Fitzgerald M."/>
            <person name="Haas B."/>
            <person name="Abouelleil A."/>
            <person name="Alvarado L."/>
            <person name="Arachchi H.M."/>
            <person name="Berlin A.M."/>
            <person name="Chapman S.B."/>
            <person name="Goldberg J."/>
            <person name="Griggs A."/>
            <person name="Gujja S."/>
            <person name="Hansen M."/>
            <person name="Howarth C."/>
            <person name="Imamovic A."/>
            <person name="Larimer J."/>
            <person name="McCowan C."/>
            <person name="Montmayeur A."/>
            <person name="Murphy C."/>
            <person name="Neiman D."/>
            <person name="Pearson M."/>
            <person name="Priest M."/>
            <person name="Roberts A."/>
            <person name="Saif S."/>
            <person name="Shea T."/>
            <person name="Sisk P."/>
            <person name="Sykes S."/>
            <person name="Wortman J."/>
            <person name="Nusbaum C."/>
            <person name="Birren B."/>
        </authorList>
    </citation>
    <scope>NUCLEOTIDE SEQUENCE [LARGE SCALE GENOMIC DNA]</scope>
    <source>
        <strain evidence="3">race PST-78</strain>
    </source>
</reference>
<accession>A0A0L0UN57</accession>
<comment type="caution">
    <text evidence="2">The sequence shown here is derived from an EMBL/GenBank/DDBJ whole genome shotgun (WGS) entry which is preliminary data.</text>
</comment>
<feature type="region of interest" description="Disordered" evidence="1">
    <location>
        <begin position="115"/>
        <end position="238"/>
    </location>
</feature>
<dbReference type="AlphaFoldDB" id="A0A0L0UN57"/>
<feature type="compositionally biased region" description="Basic and acidic residues" evidence="1">
    <location>
        <begin position="177"/>
        <end position="186"/>
    </location>
</feature>
<gene>
    <name evidence="2" type="ORF">PSTG_18411</name>
</gene>
<protein>
    <submittedName>
        <fullName evidence="2">Uncharacterized protein</fullName>
    </submittedName>
</protein>
<keyword evidence="3" id="KW-1185">Reference proteome</keyword>
<organism evidence="2 3">
    <name type="scientific">Puccinia striiformis f. sp. tritici PST-78</name>
    <dbReference type="NCBI Taxonomy" id="1165861"/>
    <lineage>
        <taxon>Eukaryota</taxon>
        <taxon>Fungi</taxon>
        <taxon>Dikarya</taxon>
        <taxon>Basidiomycota</taxon>
        <taxon>Pucciniomycotina</taxon>
        <taxon>Pucciniomycetes</taxon>
        <taxon>Pucciniales</taxon>
        <taxon>Pucciniaceae</taxon>
        <taxon>Puccinia</taxon>
    </lineage>
</organism>
<evidence type="ECO:0000313" key="3">
    <source>
        <dbReference type="Proteomes" id="UP000054564"/>
    </source>
</evidence>